<accession>B6IPU8</accession>
<evidence type="ECO:0000313" key="3">
    <source>
        <dbReference type="Proteomes" id="UP000001591"/>
    </source>
</evidence>
<keyword evidence="1" id="KW-0472">Membrane</keyword>
<dbReference type="OrthoDB" id="7025931at2"/>
<reference evidence="2 3" key="1">
    <citation type="journal article" date="2010" name="BMC Genomics">
        <title>Metabolic flexibility revealed in the genome of the cyst-forming alpha-1 proteobacterium Rhodospirillum centenum.</title>
        <authorList>
            <person name="Lu Y.K."/>
            <person name="Marden J."/>
            <person name="Han M."/>
            <person name="Swingley W.D."/>
            <person name="Mastrian S.D."/>
            <person name="Chowdhury S.R."/>
            <person name="Hao J."/>
            <person name="Helmy T."/>
            <person name="Kim S."/>
            <person name="Kurdoglu A.A."/>
            <person name="Matthies H.J."/>
            <person name="Rollo D."/>
            <person name="Stothard P."/>
            <person name="Blankenship R.E."/>
            <person name="Bauer C.E."/>
            <person name="Touchman J.W."/>
        </authorList>
    </citation>
    <scope>NUCLEOTIDE SEQUENCE [LARGE SCALE GENOMIC DNA]</scope>
    <source>
        <strain evidence="3">ATCC 51521 / SW</strain>
    </source>
</reference>
<dbReference type="eggNOG" id="ENOG5030HPG">
    <property type="taxonomic scope" value="Bacteria"/>
</dbReference>
<dbReference type="RefSeq" id="WP_012565275.1">
    <property type="nucleotide sequence ID" value="NC_011420.2"/>
</dbReference>
<proteinExistence type="predicted"/>
<dbReference type="AlphaFoldDB" id="B6IPU8"/>
<protein>
    <submittedName>
        <fullName evidence="2">Uncharacterized protein</fullName>
    </submittedName>
</protein>
<dbReference type="EMBL" id="CP000613">
    <property type="protein sequence ID" value="ACI97484.1"/>
    <property type="molecule type" value="Genomic_DNA"/>
</dbReference>
<sequence length="307" mass="33928">MAMLEILFDLPEEIIRGLADGTLKRKGGVIYNSDGGVVMWLKETGTAMQSQAASTPLPPELASQLQSLQGLMGLQIGLQALTLGVTVAGFVILAKKMDAIGRKLDQIAAAIDDLTDEVQWQRTVRDVERSADLLGALEHAQWAELNGELGELKGLRKEFSQSHVKYAMLMRSMDAERRAHLHPDVYLSFYRHSAMAGMAKIRCDWLLTGAETALASHHELASMLSSAKEEFLAPMRTFDASRLINISPAAMAPLKEMARSLAEEGHRVVSHRSEIEWCRDKGLPLAEWELLGRDVQDRAVVFIRPTA</sequence>
<evidence type="ECO:0000313" key="2">
    <source>
        <dbReference type="EMBL" id="ACI97484.1"/>
    </source>
</evidence>
<dbReference type="Proteomes" id="UP000001591">
    <property type="component" value="Chromosome"/>
</dbReference>
<evidence type="ECO:0000256" key="1">
    <source>
        <dbReference type="SAM" id="Phobius"/>
    </source>
</evidence>
<name>B6IPU8_RHOCS</name>
<dbReference type="HOGENOM" id="CLU_905780_0_0_5"/>
<keyword evidence="3" id="KW-1185">Reference proteome</keyword>
<dbReference type="KEGG" id="rce:RC1_0034"/>
<keyword evidence="1" id="KW-0812">Transmembrane</keyword>
<feature type="transmembrane region" description="Helical" evidence="1">
    <location>
        <begin position="76"/>
        <end position="94"/>
    </location>
</feature>
<organism evidence="2 3">
    <name type="scientific">Rhodospirillum centenum (strain ATCC 51521 / SW)</name>
    <dbReference type="NCBI Taxonomy" id="414684"/>
    <lineage>
        <taxon>Bacteria</taxon>
        <taxon>Pseudomonadati</taxon>
        <taxon>Pseudomonadota</taxon>
        <taxon>Alphaproteobacteria</taxon>
        <taxon>Rhodospirillales</taxon>
        <taxon>Rhodospirillaceae</taxon>
        <taxon>Rhodospirillum</taxon>
    </lineage>
</organism>
<gene>
    <name evidence="2" type="ordered locus">RC1_0034</name>
</gene>
<keyword evidence="1" id="KW-1133">Transmembrane helix</keyword>